<dbReference type="GO" id="GO:0005829">
    <property type="term" value="C:cytosol"/>
    <property type="evidence" value="ECO:0007669"/>
    <property type="project" value="TreeGrafter"/>
</dbReference>
<feature type="region of interest" description="Disordered" evidence="3">
    <location>
        <begin position="223"/>
        <end position="254"/>
    </location>
</feature>
<dbReference type="SUPFAM" id="SSF54427">
    <property type="entry name" value="NTF2-like"/>
    <property type="match status" value="1"/>
</dbReference>
<dbReference type="Proteomes" id="UP000613177">
    <property type="component" value="Unassembled WGS sequence"/>
</dbReference>
<dbReference type="EMBL" id="JAEPRE010000046">
    <property type="protein sequence ID" value="KAG2234765.1"/>
    <property type="molecule type" value="Genomic_DNA"/>
</dbReference>
<dbReference type="SMART" id="SM00360">
    <property type="entry name" value="RRM"/>
    <property type="match status" value="1"/>
</dbReference>
<dbReference type="PROSITE" id="PS50102">
    <property type="entry name" value="RRM"/>
    <property type="match status" value="1"/>
</dbReference>
<dbReference type="Gene3D" id="3.30.70.330">
    <property type="match status" value="1"/>
</dbReference>
<dbReference type="InterPro" id="IPR012677">
    <property type="entry name" value="Nucleotide-bd_a/b_plait_sf"/>
</dbReference>
<dbReference type="GO" id="GO:1990861">
    <property type="term" value="C:Ubp3-Bre5 deubiquitination complex"/>
    <property type="evidence" value="ECO:0007669"/>
    <property type="project" value="TreeGrafter"/>
</dbReference>
<evidence type="ECO:0000256" key="1">
    <source>
        <dbReference type="ARBA" id="ARBA00022884"/>
    </source>
</evidence>
<dbReference type="GO" id="GO:0034517">
    <property type="term" value="P:ribophagy"/>
    <property type="evidence" value="ECO:0007669"/>
    <property type="project" value="TreeGrafter"/>
</dbReference>
<dbReference type="GO" id="GO:0003729">
    <property type="term" value="F:mRNA binding"/>
    <property type="evidence" value="ECO:0007669"/>
    <property type="project" value="TreeGrafter"/>
</dbReference>
<dbReference type="InterPro" id="IPR039539">
    <property type="entry name" value="Ras_GTPase_bind_prot"/>
</dbReference>
<protein>
    <submittedName>
        <fullName evidence="6">Uncharacterized protein</fullName>
    </submittedName>
</protein>
<proteinExistence type="predicted"/>
<feature type="compositionally biased region" description="Basic and acidic residues" evidence="3">
    <location>
        <begin position="223"/>
        <end position="249"/>
    </location>
</feature>
<accession>A0A8H7SUL7</accession>
<dbReference type="Pfam" id="PF02136">
    <property type="entry name" value="NTF2"/>
    <property type="match status" value="1"/>
</dbReference>
<dbReference type="Pfam" id="PF00076">
    <property type="entry name" value="RRM_1"/>
    <property type="match status" value="1"/>
</dbReference>
<dbReference type="Gene3D" id="3.10.450.50">
    <property type="match status" value="1"/>
</dbReference>
<comment type="caution">
    <text evidence="6">The sequence shown here is derived from an EMBL/GenBank/DDBJ whole genome shotgun (WGS) entry which is preliminary data.</text>
</comment>
<organism evidence="6 7">
    <name type="scientific">Thamnidium elegans</name>
    <dbReference type="NCBI Taxonomy" id="101142"/>
    <lineage>
        <taxon>Eukaryota</taxon>
        <taxon>Fungi</taxon>
        <taxon>Fungi incertae sedis</taxon>
        <taxon>Mucoromycota</taxon>
        <taxon>Mucoromycotina</taxon>
        <taxon>Mucoromycetes</taxon>
        <taxon>Mucorales</taxon>
        <taxon>Mucorineae</taxon>
        <taxon>Mucoraceae</taxon>
        <taxon>Thamnidium</taxon>
    </lineage>
</organism>
<gene>
    <name evidence="6" type="ORF">INT48_000114</name>
</gene>
<evidence type="ECO:0000256" key="2">
    <source>
        <dbReference type="PROSITE-ProRule" id="PRU00176"/>
    </source>
</evidence>
<feature type="domain" description="NTF2" evidence="5">
    <location>
        <begin position="14"/>
        <end position="130"/>
    </location>
</feature>
<dbReference type="InterPro" id="IPR000504">
    <property type="entry name" value="RRM_dom"/>
</dbReference>
<dbReference type="GO" id="GO:0016579">
    <property type="term" value="P:protein deubiquitination"/>
    <property type="evidence" value="ECO:0007669"/>
    <property type="project" value="TreeGrafter"/>
</dbReference>
<dbReference type="InterPro" id="IPR018222">
    <property type="entry name" value="Nuclear_transport_factor_2_euk"/>
</dbReference>
<evidence type="ECO:0000259" key="4">
    <source>
        <dbReference type="PROSITE" id="PS50102"/>
    </source>
</evidence>
<evidence type="ECO:0000313" key="7">
    <source>
        <dbReference type="Proteomes" id="UP000613177"/>
    </source>
</evidence>
<dbReference type="CDD" id="cd00590">
    <property type="entry name" value="RRM_SF"/>
    <property type="match status" value="1"/>
</dbReference>
<feature type="compositionally biased region" description="Low complexity" evidence="3">
    <location>
        <begin position="359"/>
        <end position="377"/>
    </location>
</feature>
<feature type="region of interest" description="Disordered" evidence="3">
    <location>
        <begin position="261"/>
        <end position="280"/>
    </location>
</feature>
<dbReference type="FunFam" id="3.10.450.50:FF:000003">
    <property type="entry name" value="Nuclear transport factor 2 family protein"/>
    <property type="match status" value="1"/>
</dbReference>
<dbReference type="PANTHER" id="PTHR10693">
    <property type="entry name" value="RAS GTPASE-ACTIVATING PROTEIN-BINDING PROTEIN"/>
    <property type="match status" value="1"/>
</dbReference>
<evidence type="ECO:0000259" key="5">
    <source>
        <dbReference type="PROSITE" id="PS50177"/>
    </source>
</evidence>
<sequence>MAVNPSATLESQDVGLIFVREYYTFLNKKPHRLHAFYNKDSLFVRGDEGTVTTTVQGQEEIRKKIEECHFEDCKVLVTQVDSQVSANNGILIQVLGEMCNQNGPSQKFSQTFFLAPQPNGYFVLNDIFRFLKDEVEIDYYTCEQEETPAPKQQEPKQQEAKQQETVVIDIAPSPVVPSSPVVEPTPVSAPAAVAEPVEVVKKEVKKPEVKKEVEAKKVEAVKEEVVEEKKKKPEPKIQQKKEQQKKENKPSAQKTWANLAATSSAVNGTVTPTEKTTTPSSPVVKATNIFVKSVVETISEEQLQEAFNKIGAVKTCSISRGKGCAFIEFHSPESCQKALAQHKVLVGNHTVHAEERRFNQNNNRFNNQGRTQNNQQQPYDRATGGGPGQTRMNQGGKGRGVPSNNTK</sequence>
<keyword evidence="1 2" id="KW-0694">RNA-binding</keyword>
<reference evidence="6" key="1">
    <citation type="submission" date="2021-01" db="EMBL/GenBank/DDBJ databases">
        <title>Metabolic potential, ecology and presence of endohyphal bacteria is reflected in genomic diversity of Mucoromycotina.</title>
        <authorList>
            <person name="Muszewska A."/>
            <person name="Okrasinska A."/>
            <person name="Steczkiewicz K."/>
            <person name="Drgas O."/>
            <person name="Orlowska M."/>
            <person name="Perlinska-Lenart U."/>
            <person name="Aleksandrzak-Piekarczyk T."/>
            <person name="Szatraj K."/>
            <person name="Zielenkiewicz U."/>
            <person name="Pilsyk S."/>
            <person name="Malc E."/>
            <person name="Mieczkowski P."/>
            <person name="Kruszewska J.S."/>
            <person name="Biernat P."/>
            <person name="Pawlowska J."/>
        </authorList>
    </citation>
    <scope>NUCLEOTIDE SEQUENCE</scope>
    <source>
        <strain evidence="6">WA0000018081</strain>
    </source>
</reference>
<feature type="compositionally biased region" description="Low complexity" evidence="3">
    <location>
        <begin position="269"/>
        <end position="280"/>
    </location>
</feature>
<feature type="domain" description="RRM" evidence="4">
    <location>
        <begin position="287"/>
        <end position="363"/>
    </location>
</feature>
<dbReference type="AlphaFoldDB" id="A0A8H7SUL7"/>
<dbReference type="InterPro" id="IPR002075">
    <property type="entry name" value="NTF2_dom"/>
</dbReference>
<dbReference type="PANTHER" id="PTHR10693:SF20">
    <property type="entry name" value="AT27578P"/>
    <property type="match status" value="1"/>
</dbReference>
<evidence type="ECO:0000256" key="3">
    <source>
        <dbReference type="SAM" id="MobiDB-lite"/>
    </source>
</evidence>
<dbReference type="PROSITE" id="PS50177">
    <property type="entry name" value="NTF2_DOMAIN"/>
    <property type="match status" value="1"/>
</dbReference>
<dbReference type="InterPro" id="IPR032710">
    <property type="entry name" value="NTF2-like_dom_sf"/>
</dbReference>
<dbReference type="InterPro" id="IPR035979">
    <property type="entry name" value="RBD_domain_sf"/>
</dbReference>
<name>A0A8H7SUL7_9FUNG</name>
<keyword evidence="7" id="KW-1185">Reference proteome</keyword>
<dbReference type="CDD" id="cd00780">
    <property type="entry name" value="NTF2"/>
    <property type="match status" value="1"/>
</dbReference>
<dbReference type="GO" id="GO:1990904">
    <property type="term" value="C:ribonucleoprotein complex"/>
    <property type="evidence" value="ECO:0007669"/>
    <property type="project" value="TreeGrafter"/>
</dbReference>
<feature type="region of interest" description="Disordered" evidence="3">
    <location>
        <begin position="357"/>
        <end position="407"/>
    </location>
</feature>
<evidence type="ECO:0000313" key="6">
    <source>
        <dbReference type="EMBL" id="KAG2234765.1"/>
    </source>
</evidence>
<dbReference type="SUPFAM" id="SSF54928">
    <property type="entry name" value="RNA-binding domain, RBD"/>
    <property type="match status" value="1"/>
</dbReference>